<evidence type="ECO:0000313" key="1">
    <source>
        <dbReference type="EMBL" id="CAE7910476.1"/>
    </source>
</evidence>
<protein>
    <submittedName>
        <fullName evidence="1">Uncharacterized protein</fullName>
    </submittedName>
</protein>
<reference evidence="1" key="1">
    <citation type="submission" date="2021-02" db="EMBL/GenBank/DDBJ databases">
        <authorList>
            <person name="Dougan E. K."/>
            <person name="Rhodes N."/>
            <person name="Thang M."/>
            <person name="Chan C."/>
        </authorList>
    </citation>
    <scope>NUCLEOTIDE SEQUENCE</scope>
</reference>
<accession>A0A813BRH6</accession>
<gene>
    <name evidence="1" type="ORF">SNEC2469_LOCUS30985</name>
</gene>
<comment type="caution">
    <text evidence="1">The sequence shown here is derived from an EMBL/GenBank/DDBJ whole genome shotgun (WGS) entry which is preliminary data.</text>
</comment>
<name>A0A813BRH6_9DINO</name>
<proteinExistence type="predicted"/>
<sequence>MAPQAASEKLYHDKFVDIYSDHLCIKSYYFPFGKEKRIEIPFNNHGELSFTTDRDLGFTLLDWKAWGSSVNKVWWALDWTRRPLGSGRNVGIIITVGNETFRKGFSVEDATAALKVLEALLPRTEHRTPRGGGELELSR</sequence>
<dbReference type="OrthoDB" id="5511455at2759"/>
<dbReference type="EMBL" id="CAJNJA010073686">
    <property type="protein sequence ID" value="CAE7910476.1"/>
    <property type="molecule type" value="Genomic_DNA"/>
</dbReference>
<dbReference type="PANTHER" id="PTHR35373">
    <property type="entry name" value="PROTEIN CBG16894"/>
    <property type="match status" value="1"/>
</dbReference>
<organism evidence="1 2">
    <name type="scientific">Symbiodinium necroappetens</name>
    <dbReference type="NCBI Taxonomy" id="1628268"/>
    <lineage>
        <taxon>Eukaryota</taxon>
        <taxon>Sar</taxon>
        <taxon>Alveolata</taxon>
        <taxon>Dinophyceae</taxon>
        <taxon>Suessiales</taxon>
        <taxon>Symbiodiniaceae</taxon>
        <taxon>Symbiodinium</taxon>
    </lineage>
</organism>
<evidence type="ECO:0000313" key="2">
    <source>
        <dbReference type="Proteomes" id="UP000601435"/>
    </source>
</evidence>
<keyword evidence="2" id="KW-1185">Reference proteome</keyword>
<dbReference type="Proteomes" id="UP000601435">
    <property type="component" value="Unassembled WGS sequence"/>
</dbReference>
<dbReference type="AlphaFoldDB" id="A0A813BRH6"/>